<evidence type="ECO:0000313" key="1">
    <source>
        <dbReference type="EMBL" id="MDC8786569.1"/>
    </source>
</evidence>
<proteinExistence type="predicted"/>
<dbReference type="EMBL" id="JAQQXS010000014">
    <property type="protein sequence ID" value="MDC8786569.1"/>
    <property type="molecule type" value="Genomic_DNA"/>
</dbReference>
<evidence type="ECO:0000313" key="2">
    <source>
        <dbReference type="Proteomes" id="UP001219862"/>
    </source>
</evidence>
<name>A0ABT5KUH6_9BURK</name>
<comment type="caution">
    <text evidence="1">The sequence shown here is derived from an EMBL/GenBank/DDBJ whole genome shotgun (WGS) entry which is preliminary data.</text>
</comment>
<dbReference type="Proteomes" id="UP001219862">
    <property type="component" value="Unassembled WGS sequence"/>
</dbReference>
<evidence type="ECO:0008006" key="3">
    <source>
        <dbReference type="Google" id="ProtNLM"/>
    </source>
</evidence>
<protein>
    <recommendedName>
        <fullName evidence="3">DUF2917 domain-containing protein</fullName>
    </recommendedName>
</protein>
<dbReference type="RefSeq" id="WP_273597681.1">
    <property type="nucleotide sequence ID" value="NZ_JAQQXS010000014.1"/>
</dbReference>
<reference evidence="1 2" key="1">
    <citation type="submission" date="2022-10" db="EMBL/GenBank/DDBJ databases">
        <title>paucibacter sp. hw8 Genome sequencing.</title>
        <authorList>
            <person name="Park S."/>
        </authorList>
    </citation>
    <scope>NUCLEOTIDE SEQUENCE [LARGE SCALE GENOMIC DNA]</scope>
    <source>
        <strain evidence="2">hw8</strain>
    </source>
</reference>
<sequence length="131" mass="14298">MTSQSAHQASSTPRPLQPGAQQLLQVEAGEVLHVHSGALQLRLPLAMAPALCLSDTVWQLSHRLAAGAVWVAQAPTWIRLDGSCQTCLYTLRPASPAYLPNPAKALWQALVHRLSLRLRQKPKLTPARSEK</sequence>
<gene>
    <name evidence="1" type="ORF">PRZ01_15375</name>
</gene>
<keyword evidence="2" id="KW-1185">Reference proteome</keyword>
<organism evidence="1 2">
    <name type="scientific">Roseateles koreensis</name>
    <dbReference type="NCBI Taxonomy" id="2987526"/>
    <lineage>
        <taxon>Bacteria</taxon>
        <taxon>Pseudomonadati</taxon>
        <taxon>Pseudomonadota</taxon>
        <taxon>Betaproteobacteria</taxon>
        <taxon>Burkholderiales</taxon>
        <taxon>Sphaerotilaceae</taxon>
        <taxon>Roseateles</taxon>
    </lineage>
</organism>
<accession>A0ABT5KUH6</accession>